<keyword evidence="2" id="KW-1185">Reference proteome</keyword>
<dbReference type="PANTHER" id="PTHR30441:SF8">
    <property type="entry name" value="DUF748 DOMAIN-CONTAINING PROTEIN"/>
    <property type="match status" value="1"/>
</dbReference>
<dbReference type="RefSeq" id="WP_394469450.1">
    <property type="nucleotide sequence ID" value="NZ_JBIGHY010000002.1"/>
</dbReference>
<dbReference type="Pfam" id="PF05359">
    <property type="entry name" value="DUF748"/>
    <property type="match status" value="1"/>
</dbReference>
<reference evidence="1 2" key="1">
    <citation type="submission" date="2024-09" db="EMBL/GenBank/DDBJ databases">
        <title>Novel species of the genus Pelomonas and Roseateles isolated from streams.</title>
        <authorList>
            <person name="Lu H."/>
        </authorList>
    </citation>
    <scope>NUCLEOTIDE SEQUENCE [LARGE SCALE GENOMIC DNA]</scope>
    <source>
        <strain evidence="1 2">DC23W</strain>
    </source>
</reference>
<proteinExistence type="predicted"/>
<sequence>MTFSPSPFRTALWALAGLSALFALVLIIVTLALPNWLTGRGAALATDALGRVVRIERAQFQPWRLAVVAEGISIAGAKPGLPPLLTLDRMDAALSLRSLVRGHVVIESLSLERPDLRLARVAEGLYDIDDLIRRFADRRGATPPVESDEPEFAVYNIELTEGRVRLDDRPVERQHELAGLQLALPYLSTLESDVAVKVQPHLSGRLDGVAFDSRAEALPFADQASGRLSLKLAGLDLAPLAPYVPASLPARLQSGKLDMDLALDFTEQPRQAPGVKLSGRVDLHDLALTRPDGKPLLSWKRLQLPLADLQPLRRQLGFGNILLESPQAWLWPQRPSRAPAPAASAAAPWQVSVAGVQIREGRLLAQDLPLQDIALRVGAAAWPLKQPVELEASLSLEQGRADLKARLSPEQLAADLQLQDFALERLARWLPLPGKAGLAGALSGQAQLAVTQPLAEGAAERALLSLKNLRLADARLGLPGAPRAVTLGLALLDQADVDPAKRTLRLGRLQLEAPRTQVHRDATGRLDLAALKPADSAQRSDARPSDAQPWSVQLGELAVEQGSLRWHDAAVPAGVAPVALALDTLRLQASALRWPALAPVAVRISARIAPLGDGGQPVAASAGQLQWNGSVGLAPLSAQGVLETRGLPLQLLDGYLDPALGLHLARAELGMKGDVAASQRPDGWQLSIGGDVRVGALALMQTRDVEGRRTVGEDLLSWQLMQLDGVRLAMAPGAPPRLAVREALLEDAYARLIVNEQGRFNLREVGQAEAAAAAASSVAAAASAPASAAPVAAVAPAEFAVERIRINRGLVDFNDRFVKPNYSARLSELHGSLGAFSSTGTAMAPVTLRGKVAGTGLLEVDGQLKPGGALAMDVQANATDVELTPLSAYAAKYLGYAIERGKLSARMRYQVEPGGRLVANNQIILSQLTLGERVDSPLATALPVRLALGLLKDKHGVIDIDLPVSGSLSDPEFSVGGVAWKLFLKLIGKALTSPFSLFTGNDSPEAGQLPFKPGTAELVASDRLDRIARQLADKAGIQLTLTGWADPLGEGMALREQRLAQALAAEQARVPGTPADMALSRVYGASGMPNKPRNVLGLPKDLPPEQMRNLLLASYTVDPEELRQLAVARAVAVRDALLARGAPNARVFLAAPKLCDSSCAQDWRPHVEMSLAAN</sequence>
<name>A0ABW7EM40_9BURK</name>
<dbReference type="EMBL" id="JBIGHY010000002">
    <property type="protein sequence ID" value="MFG6413360.1"/>
    <property type="molecule type" value="Genomic_DNA"/>
</dbReference>
<dbReference type="PANTHER" id="PTHR30441">
    <property type="entry name" value="DUF748 DOMAIN-CONTAINING PROTEIN"/>
    <property type="match status" value="1"/>
</dbReference>
<evidence type="ECO:0000313" key="2">
    <source>
        <dbReference type="Proteomes" id="UP001606300"/>
    </source>
</evidence>
<accession>A0ABW7EM40</accession>
<protein>
    <submittedName>
        <fullName evidence="1">DUF748 domain-containing protein</fullName>
    </submittedName>
</protein>
<gene>
    <name evidence="1" type="ORF">ACG02S_05550</name>
</gene>
<evidence type="ECO:0000313" key="1">
    <source>
        <dbReference type="EMBL" id="MFG6413360.1"/>
    </source>
</evidence>
<dbReference type="InterPro" id="IPR008023">
    <property type="entry name" value="DUF748"/>
</dbReference>
<dbReference type="Proteomes" id="UP001606300">
    <property type="component" value="Unassembled WGS sequence"/>
</dbReference>
<comment type="caution">
    <text evidence="1">The sequence shown here is derived from an EMBL/GenBank/DDBJ whole genome shotgun (WGS) entry which is preliminary data.</text>
</comment>
<organism evidence="1 2">
    <name type="scientific">Pelomonas dachongensis</name>
    <dbReference type="NCBI Taxonomy" id="3299029"/>
    <lineage>
        <taxon>Bacteria</taxon>
        <taxon>Pseudomonadati</taxon>
        <taxon>Pseudomonadota</taxon>
        <taxon>Betaproteobacteria</taxon>
        <taxon>Burkholderiales</taxon>
        <taxon>Sphaerotilaceae</taxon>
        <taxon>Roseateles</taxon>
    </lineage>
</organism>
<dbReference type="InterPro" id="IPR052894">
    <property type="entry name" value="AsmA-related"/>
</dbReference>